<evidence type="ECO:0000313" key="2">
    <source>
        <dbReference type="Proteomes" id="UP001225596"/>
    </source>
</evidence>
<proteinExistence type="predicted"/>
<comment type="caution">
    <text evidence="1">The sequence shown here is derived from an EMBL/GenBank/DDBJ whole genome shotgun (WGS) entry which is preliminary data.</text>
</comment>
<dbReference type="EMBL" id="JAUYVH010000011">
    <property type="protein sequence ID" value="MDQ9171689.1"/>
    <property type="molecule type" value="Genomic_DNA"/>
</dbReference>
<keyword evidence="2" id="KW-1185">Reference proteome</keyword>
<dbReference type="Proteomes" id="UP001225596">
    <property type="component" value="Unassembled WGS sequence"/>
</dbReference>
<reference evidence="1 2" key="1">
    <citation type="submission" date="2023-08" db="EMBL/GenBank/DDBJ databases">
        <title>Oxalobacteraceae gen .nov., isolated from river sludge outside the plant.</title>
        <authorList>
            <person name="Zhao S.Y."/>
        </authorList>
    </citation>
    <scope>NUCLEOTIDE SEQUENCE [LARGE SCALE GENOMIC DNA]</scope>
    <source>
        <strain evidence="1 2">R-40</strain>
    </source>
</reference>
<gene>
    <name evidence="1" type="ORF">Q8A64_14845</name>
</gene>
<name>A0ABU1BS37_9BURK</name>
<accession>A0ABU1BS37</accession>
<protein>
    <submittedName>
        <fullName evidence="1">Uncharacterized protein</fullName>
    </submittedName>
</protein>
<evidence type="ECO:0000313" key="1">
    <source>
        <dbReference type="EMBL" id="MDQ9171689.1"/>
    </source>
</evidence>
<organism evidence="1 2">
    <name type="scientific">Keguizhuia sedimenti</name>
    <dbReference type="NCBI Taxonomy" id="3064264"/>
    <lineage>
        <taxon>Bacteria</taxon>
        <taxon>Pseudomonadati</taxon>
        <taxon>Pseudomonadota</taxon>
        <taxon>Betaproteobacteria</taxon>
        <taxon>Burkholderiales</taxon>
        <taxon>Oxalobacteraceae</taxon>
        <taxon>Keguizhuia</taxon>
    </lineage>
</organism>
<sequence length="121" mass="13096">MTAQLHDTAAQKPLTIIWYDGDNVAHVAEIGQLASKEKQGRLQYVNVSAQSFRPDGEVTADAVRRVVHARNANGKLVKGIAALEAAYDAIGLGSWFRFCRKPGLESGLLFSEPAETLKMAA</sequence>
<dbReference type="RefSeq" id="WP_338437626.1">
    <property type="nucleotide sequence ID" value="NZ_JAUYVH010000011.1"/>
</dbReference>